<accession>A0ACB5T8E7</accession>
<gene>
    <name evidence="1" type="ORF">Amon02_000633800</name>
</gene>
<dbReference type="Proteomes" id="UP001165064">
    <property type="component" value="Unassembled WGS sequence"/>
</dbReference>
<keyword evidence="2" id="KW-1185">Reference proteome</keyword>
<comment type="caution">
    <text evidence="1">The sequence shown here is derived from an EMBL/GenBank/DDBJ whole genome shotgun (WGS) entry which is preliminary data.</text>
</comment>
<proteinExistence type="predicted"/>
<protein>
    <submittedName>
        <fullName evidence="1">Unnamed protein product</fullName>
    </submittedName>
</protein>
<dbReference type="EMBL" id="BSXS01004921">
    <property type="protein sequence ID" value="GME83695.1"/>
    <property type="molecule type" value="Genomic_DNA"/>
</dbReference>
<name>A0ACB5T8E7_AMBMO</name>
<evidence type="ECO:0000313" key="1">
    <source>
        <dbReference type="EMBL" id="GME83695.1"/>
    </source>
</evidence>
<organism evidence="1 2">
    <name type="scientific">Ambrosiozyma monospora</name>
    <name type="common">Yeast</name>
    <name type="synonym">Endomycopsis monosporus</name>
    <dbReference type="NCBI Taxonomy" id="43982"/>
    <lineage>
        <taxon>Eukaryota</taxon>
        <taxon>Fungi</taxon>
        <taxon>Dikarya</taxon>
        <taxon>Ascomycota</taxon>
        <taxon>Saccharomycotina</taxon>
        <taxon>Pichiomycetes</taxon>
        <taxon>Pichiales</taxon>
        <taxon>Pichiaceae</taxon>
        <taxon>Ambrosiozyma</taxon>
    </lineage>
</organism>
<sequence>MSNSDKVSRRVSIAHWTKPSFSSALRPPKKKVDPGNVNRRFSVRPSNQNRPQQFNLPTTAGRVPLPLPSHLHPDSGNINNIVRHENTLDPKKHLRQQTTKNDPHMPSKPKKPRDPNTSDQASVSTTSTSNTQKQLMQQQQQQQMAVYDPNALLLELSKPTFDANTYLKQQLANADSENLDKFTQNVAELQKANEFDVKYTINQSFNQVLILSDSVSQTVENLNDLRLKLDKLTSNLSTSQQSQDGSSASSGGPLVTTYDSKKWAQLERASMKAIRLLQVNVEHDTLSVITRRSLRKDRNAKADETVKVPVANVTVSILKEDVYNKEFVLTIKLDSARTSQSFLKRQFIAQFEIRYYL</sequence>
<evidence type="ECO:0000313" key="2">
    <source>
        <dbReference type="Proteomes" id="UP001165064"/>
    </source>
</evidence>
<reference evidence="1" key="1">
    <citation type="submission" date="2023-04" db="EMBL/GenBank/DDBJ databases">
        <title>Ambrosiozyma monospora NBRC 10751.</title>
        <authorList>
            <person name="Ichikawa N."/>
            <person name="Sato H."/>
            <person name="Tonouchi N."/>
        </authorList>
    </citation>
    <scope>NUCLEOTIDE SEQUENCE</scope>
    <source>
        <strain evidence="1">NBRC 10751</strain>
    </source>
</reference>